<protein>
    <submittedName>
        <fullName evidence="2">Uncharacterized protein</fullName>
    </submittedName>
</protein>
<evidence type="ECO:0000256" key="1">
    <source>
        <dbReference type="ARBA" id="ARBA00010139"/>
    </source>
</evidence>
<dbReference type="InterPro" id="IPR036188">
    <property type="entry name" value="FAD/NAD-bd_sf"/>
</dbReference>
<dbReference type="Pfam" id="PF13450">
    <property type="entry name" value="NAD_binding_8"/>
    <property type="match status" value="1"/>
</dbReference>
<dbReference type="EMBL" id="JAZHXI010000009">
    <property type="protein sequence ID" value="KAL2067900.1"/>
    <property type="molecule type" value="Genomic_DNA"/>
</dbReference>
<reference evidence="2 3" key="1">
    <citation type="journal article" date="2024" name="Commun. Biol.">
        <title>Comparative genomic analysis of thermophilic fungi reveals convergent evolutionary adaptations and gene losses.</title>
        <authorList>
            <person name="Steindorff A.S."/>
            <person name="Aguilar-Pontes M.V."/>
            <person name="Robinson A.J."/>
            <person name="Andreopoulos B."/>
            <person name="LaButti K."/>
            <person name="Kuo A."/>
            <person name="Mondo S."/>
            <person name="Riley R."/>
            <person name="Otillar R."/>
            <person name="Haridas S."/>
            <person name="Lipzen A."/>
            <person name="Grimwood J."/>
            <person name="Schmutz J."/>
            <person name="Clum A."/>
            <person name="Reid I.D."/>
            <person name="Moisan M.C."/>
            <person name="Butler G."/>
            <person name="Nguyen T.T.M."/>
            <person name="Dewar K."/>
            <person name="Conant G."/>
            <person name="Drula E."/>
            <person name="Henrissat B."/>
            <person name="Hansel C."/>
            <person name="Singer S."/>
            <person name="Hutchinson M.I."/>
            <person name="de Vries R.P."/>
            <person name="Natvig D.O."/>
            <person name="Powell A.J."/>
            <person name="Tsang A."/>
            <person name="Grigoriev I.V."/>
        </authorList>
    </citation>
    <scope>NUCLEOTIDE SEQUENCE [LARGE SCALE GENOMIC DNA]</scope>
    <source>
        <strain evidence="2 3">CBS 494.80</strain>
    </source>
</reference>
<evidence type="ECO:0000313" key="2">
    <source>
        <dbReference type="EMBL" id="KAL2067900.1"/>
    </source>
</evidence>
<sequence>MSEPKDIHNAKPVQYAVVQQPIHAPRQMRLVCIGAGITGIAAVYKYKQQLTHTDLVVYEKNSDVGGTWLENRYPGCACDIPAHAYTYSWEGNPEWSRFYVGAEEIHAYFKGCAEKWGCMELIRLSHQVISAIWSESKSHWQLKIKDLVNDVVFDDYCDILLSATGILKYDPLESPHESVLRRHSNWRWPDIKGLSEFAGQKLHSANWDSKVDLANKTVAVIGSGSSAIQIVPKIQPIVSKLLSFIRSRTWITPEFNSNFADQNRETIYTPEEIERFKSDKDHFLQYRKDLANASKTGFPLYYKESDVQEKAFSAFAGLMKERLQGNEEIISHLIPEFPIGCRRLTPGHGYLEALIEPNTAVITKGINSITSNGIRTADGVEYPVDVIVCATGFDVSQRPVFPVIGRYGVDLRDFWEDEPRNYLSVAAPGFPNYFITGGPNSPISNGSLIMGVEAEIDYAYSCLRKMQTESIASMDVKMDAVDDFMEHKDAQMQLMVWTGNCRSWYKNGKVNGPVTGPWCGSTWHFMEALKCPRWEDYDFKYMKRNRFAYLGMGRTWGEINDADMATNLEEPGADQTRAYVAQSEDLLRDNDAAKSSVMTPDHSHYHCRIIVWDVDLKIWTTVSTPEG</sequence>
<proteinExistence type="inferred from homology"/>
<comment type="similarity">
    <text evidence="1">Belongs to the FAD-binding monooxygenase family.</text>
</comment>
<accession>A0ABR4CDS1</accession>
<dbReference type="PANTHER" id="PTHR42877">
    <property type="entry name" value="L-ORNITHINE N(5)-MONOOXYGENASE-RELATED"/>
    <property type="match status" value="1"/>
</dbReference>
<gene>
    <name evidence="2" type="ORF">VTL71DRAFT_15998</name>
</gene>
<keyword evidence="3" id="KW-1185">Reference proteome</keyword>
<dbReference type="InterPro" id="IPR051209">
    <property type="entry name" value="FAD-bind_Monooxygenase_sf"/>
</dbReference>
<comment type="caution">
    <text evidence="2">The sequence shown here is derived from an EMBL/GenBank/DDBJ whole genome shotgun (WGS) entry which is preliminary data.</text>
</comment>
<organism evidence="2 3">
    <name type="scientific">Oculimacula yallundae</name>
    <dbReference type="NCBI Taxonomy" id="86028"/>
    <lineage>
        <taxon>Eukaryota</taxon>
        <taxon>Fungi</taxon>
        <taxon>Dikarya</taxon>
        <taxon>Ascomycota</taxon>
        <taxon>Pezizomycotina</taxon>
        <taxon>Leotiomycetes</taxon>
        <taxon>Helotiales</taxon>
        <taxon>Ploettnerulaceae</taxon>
        <taxon>Oculimacula</taxon>
    </lineage>
</organism>
<dbReference type="PANTHER" id="PTHR42877:SF8">
    <property type="entry name" value="MONOOXYGENASE"/>
    <property type="match status" value="1"/>
</dbReference>
<name>A0ABR4CDS1_9HELO</name>
<evidence type="ECO:0000313" key="3">
    <source>
        <dbReference type="Proteomes" id="UP001595075"/>
    </source>
</evidence>
<dbReference type="SUPFAM" id="SSF51905">
    <property type="entry name" value="FAD/NAD(P)-binding domain"/>
    <property type="match status" value="3"/>
</dbReference>
<dbReference type="Proteomes" id="UP001595075">
    <property type="component" value="Unassembled WGS sequence"/>
</dbReference>
<dbReference type="Gene3D" id="3.50.50.60">
    <property type="entry name" value="FAD/NAD(P)-binding domain"/>
    <property type="match status" value="3"/>
</dbReference>